<evidence type="ECO:0000256" key="3">
    <source>
        <dbReference type="ARBA" id="ARBA00022614"/>
    </source>
</evidence>
<dbReference type="PROSITE" id="PS50824">
    <property type="entry name" value="DAPIN"/>
    <property type="match status" value="1"/>
</dbReference>
<evidence type="ECO:0000313" key="10">
    <source>
        <dbReference type="Proteomes" id="UP000515129"/>
    </source>
</evidence>
<dbReference type="SUPFAM" id="SSF52047">
    <property type="entry name" value="RNI-like"/>
    <property type="match status" value="1"/>
</dbReference>
<dbReference type="CDD" id="cd08321">
    <property type="entry name" value="Pyrin_ASC-like"/>
    <property type="match status" value="1"/>
</dbReference>
<evidence type="ECO:0000313" key="11">
    <source>
        <dbReference type="RefSeq" id="XP_026114639.1"/>
    </source>
</evidence>
<dbReference type="InterPro" id="IPR004020">
    <property type="entry name" value="DAPIN"/>
</dbReference>
<dbReference type="SUPFAM" id="SSF49899">
    <property type="entry name" value="Concanavalin A-like lectins/glucanases"/>
    <property type="match status" value="1"/>
</dbReference>
<dbReference type="InterPro" id="IPR007111">
    <property type="entry name" value="NACHT_NTPase"/>
</dbReference>
<dbReference type="RefSeq" id="XP_026114640.1">
    <property type="nucleotide sequence ID" value="XM_026258855.1"/>
</dbReference>
<evidence type="ECO:0000256" key="2">
    <source>
        <dbReference type="ARBA" id="ARBA00022490"/>
    </source>
</evidence>
<dbReference type="Pfam" id="PF02758">
    <property type="entry name" value="PYRIN"/>
    <property type="match status" value="1"/>
</dbReference>
<evidence type="ECO:0000256" key="5">
    <source>
        <dbReference type="ARBA" id="ARBA00022741"/>
    </source>
</evidence>
<dbReference type="Gene3D" id="1.10.533.10">
    <property type="entry name" value="Death Domain, Fas"/>
    <property type="match status" value="1"/>
</dbReference>
<evidence type="ECO:0000256" key="1">
    <source>
        <dbReference type="ARBA" id="ARBA00004496"/>
    </source>
</evidence>
<dbReference type="Pfam" id="PF13516">
    <property type="entry name" value="LRR_6"/>
    <property type="match status" value="5"/>
</dbReference>
<dbReference type="FunFam" id="3.40.50.300:FF:000210">
    <property type="entry name" value="Si:dkey-16p6.1"/>
    <property type="match status" value="1"/>
</dbReference>
<dbReference type="GO" id="GO:0005524">
    <property type="term" value="F:ATP binding"/>
    <property type="evidence" value="ECO:0007669"/>
    <property type="project" value="UniProtKB-KW"/>
</dbReference>
<dbReference type="Pfam" id="PF05729">
    <property type="entry name" value="NACHT"/>
    <property type="match status" value="1"/>
</dbReference>
<keyword evidence="10" id="KW-1185">Reference proteome</keyword>
<keyword evidence="4" id="KW-0677">Repeat</keyword>
<evidence type="ECO:0000256" key="6">
    <source>
        <dbReference type="ARBA" id="ARBA00022840"/>
    </source>
</evidence>
<dbReference type="PROSITE" id="PS50188">
    <property type="entry name" value="B302_SPRY"/>
    <property type="match status" value="1"/>
</dbReference>
<dbReference type="InterPro" id="IPR041075">
    <property type="entry name" value="NOD1/2_WH"/>
</dbReference>
<reference evidence="11 12" key="1">
    <citation type="submission" date="2025-04" db="UniProtKB">
        <authorList>
            <consortium name="RefSeq"/>
        </authorList>
    </citation>
    <scope>IDENTIFICATION</scope>
    <source>
        <strain evidence="11 12">Wakin</strain>
        <tissue evidence="11 12">Muscle</tissue>
    </source>
</reference>
<dbReference type="InterPro" id="IPR003879">
    <property type="entry name" value="Butyrophylin_SPRY"/>
</dbReference>
<dbReference type="GeneID" id="113093031"/>
<evidence type="ECO:0000313" key="12">
    <source>
        <dbReference type="RefSeq" id="XP_026114640.1"/>
    </source>
</evidence>
<dbReference type="OrthoDB" id="120976at2759"/>
<dbReference type="Gene3D" id="3.40.50.300">
    <property type="entry name" value="P-loop containing nucleotide triphosphate hydrolases"/>
    <property type="match status" value="1"/>
</dbReference>
<dbReference type="InterPro" id="IPR051261">
    <property type="entry name" value="NLR"/>
</dbReference>
<dbReference type="InterPro" id="IPR001870">
    <property type="entry name" value="B30.2/SPRY"/>
</dbReference>
<dbReference type="PANTHER" id="PTHR24106">
    <property type="entry name" value="NACHT, LRR AND CARD DOMAINS-CONTAINING"/>
    <property type="match status" value="1"/>
</dbReference>
<dbReference type="Gene3D" id="2.60.120.920">
    <property type="match status" value="1"/>
</dbReference>
<dbReference type="InterPro" id="IPR032675">
    <property type="entry name" value="LRR_dom_sf"/>
</dbReference>
<dbReference type="CDD" id="cd00116">
    <property type="entry name" value="LRR_RI"/>
    <property type="match status" value="1"/>
</dbReference>
<organism evidence="10 12">
    <name type="scientific">Carassius auratus</name>
    <name type="common">Goldfish</name>
    <dbReference type="NCBI Taxonomy" id="7957"/>
    <lineage>
        <taxon>Eukaryota</taxon>
        <taxon>Metazoa</taxon>
        <taxon>Chordata</taxon>
        <taxon>Craniata</taxon>
        <taxon>Vertebrata</taxon>
        <taxon>Euteleostomi</taxon>
        <taxon>Actinopterygii</taxon>
        <taxon>Neopterygii</taxon>
        <taxon>Teleostei</taxon>
        <taxon>Ostariophysi</taxon>
        <taxon>Cypriniformes</taxon>
        <taxon>Cyprinidae</taxon>
        <taxon>Cyprininae</taxon>
        <taxon>Carassius</taxon>
    </lineage>
</organism>
<dbReference type="PRINTS" id="PR01407">
    <property type="entry name" value="BUTYPHLNCDUF"/>
</dbReference>
<dbReference type="SUPFAM" id="SSF47986">
    <property type="entry name" value="DEATH domain"/>
    <property type="match status" value="1"/>
</dbReference>
<evidence type="ECO:0000259" key="9">
    <source>
        <dbReference type="PROSITE" id="PS50837"/>
    </source>
</evidence>
<keyword evidence="5" id="KW-0547">Nucleotide-binding</keyword>
<accession>A0A6P6P1E7</accession>
<dbReference type="InterPro" id="IPR029495">
    <property type="entry name" value="NACHT-assoc"/>
</dbReference>
<dbReference type="Pfam" id="PF13765">
    <property type="entry name" value="PRY"/>
    <property type="match status" value="1"/>
</dbReference>
<keyword evidence="3" id="KW-0433">Leucine-rich repeat</keyword>
<dbReference type="Pfam" id="PF17779">
    <property type="entry name" value="WHD_NOD2"/>
    <property type="match status" value="1"/>
</dbReference>
<sequence length="1193" mass="136758">MTSVKELLVDSLKELVEAELKEFHWHLMNAYHKYISKYEMEKADIFDTVEKLVACFGPEGAVKIMVDILRKMKQNDLADQLKNEHKQAQAEGNMKTYVPVGELQNFLKTHKKNMIKKAKFIFEGNKESDTDLKTVYTELFITEGDMKDVNHEHEILKIDDAFRNKKTHVKPIKCNDIFIELGKNNEEKIVLTKGVAGIGKTVSVHKFILDWAEGNTNQDIECVFLLPFRDINMIKDKEVSLHEFLLKFYPELKDLEKSKLYKKCKLAFIFDGLDESHLPLNFKSETLDTVEERASVDVLFTSLVKGKPLQSALVWVTSRPAAANQIPPRYVGLFTEVRGFTDDQKEEYFRKRITNETQASRIISHIKTSRSLYIMCHIPLFCWITATVLQDILIKNNTENISTTLTEIYIHFLRIQMNTKSQKYDEQEENECTENLKFNRKMILKLAKLAFEQLKKENIVFYEKDLKECGIDVSKDTEFTGMIAEIFKKEDGLYKTTIFCFVHLSVQEFLAAVHMFLCYLNKNMRELLFFFEDSQTTLKQKFQFFFRNLQFHDLTKRVTDKAMQSKRGHLDLFLRFLMGISLESSQNLLKGLITHTRDTSVSIRQTTEYIKELQKHDISDETSVNLFYCLLELKDNSLYDEIQTYLSSDAHPGRDLSSSMCTVLTYILLMSEKELDEFNPKRFTSKQADYKRLVPAVRCCRKALFDSCRLDETCCETVSSALQSSNSHLTELDLSNNHLLDSGVKLLSGGLKSSHCQLDILRLCGCYLTARSCESLSSALQSSNSHLNVLDLRNNDLQDSGVRLLSKGLKSPNSKLEILRLSICNLTAQSCKSLSSVLQSSNTCLRELDLSNNDLQDSGVRLLSGGLKNPNTKLEILRFSICNLTAQSCENLSSVLQTSNSVLRELDLSNNDLQDSGVKLLSDGLKSPNSKLEILRLSGCMVTEEGCCYMSSALTSHPSCLRELDLSYNHPGDSGVRLLSEKLEDPNCLLDKFNVDNGGESRITAGLQKWICFLTLDPNTANTELILSEENRNVTSVREKQPYPYHSDRFDEYPQVLCRESVCGRCYWEIEWSGHVFISVSYKSIGRKGWGDECWFGYNDQSWSLFCSPDSYSFRHNNIDTDLPMKSIIRRIGVYDNDYISRIGVFLDHRAGILSFYRVSKNTMSLIHTVQTTFTQPLYPGFYVYYGSSVKLC</sequence>
<dbReference type="Gene3D" id="3.80.10.10">
    <property type="entry name" value="Ribonuclease Inhibitor"/>
    <property type="match status" value="2"/>
</dbReference>
<dbReference type="InterPro" id="IPR013320">
    <property type="entry name" value="ConA-like_dom_sf"/>
</dbReference>
<feature type="domain" description="Pyrin" evidence="8">
    <location>
        <begin position="1"/>
        <end position="87"/>
    </location>
</feature>
<dbReference type="InterPro" id="IPR006574">
    <property type="entry name" value="PRY"/>
</dbReference>
<dbReference type="KEGG" id="caua:113093031"/>
<dbReference type="SMART" id="SM01289">
    <property type="entry name" value="PYRIN"/>
    <property type="match status" value="1"/>
</dbReference>
<dbReference type="Pfam" id="PF17776">
    <property type="entry name" value="NLRC4_HD2"/>
    <property type="match status" value="1"/>
</dbReference>
<dbReference type="InterPro" id="IPR027417">
    <property type="entry name" value="P-loop_NTPase"/>
</dbReference>
<dbReference type="SMART" id="SM01288">
    <property type="entry name" value="FISNA"/>
    <property type="match status" value="1"/>
</dbReference>
<dbReference type="InterPro" id="IPR011029">
    <property type="entry name" value="DEATH-like_dom_sf"/>
</dbReference>
<dbReference type="SMART" id="SM00589">
    <property type="entry name" value="PRY"/>
    <property type="match status" value="1"/>
</dbReference>
<dbReference type="InterPro" id="IPR001611">
    <property type="entry name" value="Leu-rich_rpt"/>
</dbReference>
<dbReference type="RefSeq" id="XP_026114639.1">
    <property type="nucleotide sequence ID" value="XM_026258854.1"/>
</dbReference>
<evidence type="ECO:0000259" key="8">
    <source>
        <dbReference type="PROSITE" id="PS50824"/>
    </source>
</evidence>
<protein>
    <submittedName>
        <fullName evidence="11 12">NACHT, LRR and PYD domains-containing protein 12-like</fullName>
    </submittedName>
</protein>
<name>A0A6P6P1E7_CARAU</name>
<dbReference type="SMART" id="SM00368">
    <property type="entry name" value="LRR_RI"/>
    <property type="match status" value="9"/>
</dbReference>
<dbReference type="Pfam" id="PF00622">
    <property type="entry name" value="SPRY"/>
    <property type="match status" value="1"/>
</dbReference>
<keyword evidence="2" id="KW-0963">Cytoplasm</keyword>
<comment type="subcellular location">
    <subcellularLocation>
        <location evidence="1">Cytoplasm</location>
    </subcellularLocation>
</comment>
<feature type="domain" description="B30.2/SPRY" evidence="7">
    <location>
        <begin position="994"/>
        <end position="1193"/>
    </location>
</feature>
<evidence type="ECO:0000259" key="7">
    <source>
        <dbReference type="PROSITE" id="PS50188"/>
    </source>
</evidence>
<proteinExistence type="predicted"/>
<dbReference type="FunFam" id="3.80.10.10:FF:000100">
    <property type="entry name" value="Si:dkey-11n14.1"/>
    <property type="match status" value="1"/>
</dbReference>
<dbReference type="CDD" id="cd16040">
    <property type="entry name" value="SPRY_PRY_SNTX"/>
    <property type="match status" value="1"/>
</dbReference>
<dbReference type="InterPro" id="IPR043136">
    <property type="entry name" value="B30.2/SPRY_sf"/>
</dbReference>
<dbReference type="InterPro" id="IPR041267">
    <property type="entry name" value="NLRP_HD2"/>
</dbReference>
<keyword evidence="6" id="KW-0067">ATP-binding</keyword>
<gene>
    <name evidence="11 12" type="primary">LOC113093031</name>
</gene>
<dbReference type="SMART" id="SM00449">
    <property type="entry name" value="SPRY"/>
    <property type="match status" value="1"/>
</dbReference>
<feature type="domain" description="NACHT" evidence="9">
    <location>
        <begin position="188"/>
        <end position="322"/>
    </location>
</feature>
<dbReference type="PROSITE" id="PS50837">
    <property type="entry name" value="NACHT"/>
    <property type="match status" value="1"/>
</dbReference>
<dbReference type="AlphaFoldDB" id="A0A6P6P1E7"/>
<dbReference type="Proteomes" id="UP000515129">
    <property type="component" value="Unplaced"/>
</dbReference>
<dbReference type="GO" id="GO:0005737">
    <property type="term" value="C:cytoplasm"/>
    <property type="evidence" value="ECO:0007669"/>
    <property type="project" value="UniProtKB-SubCell"/>
</dbReference>
<dbReference type="FunFam" id="3.80.10.10:FF:000538">
    <property type="entry name" value="Si:ch211-127b6.2"/>
    <property type="match status" value="1"/>
</dbReference>
<dbReference type="FunFam" id="2.60.120.920:FF:000066">
    <property type="entry name" value="Si:ch211-208f21.3"/>
    <property type="match status" value="1"/>
</dbReference>
<dbReference type="Pfam" id="PF14484">
    <property type="entry name" value="FISNA"/>
    <property type="match status" value="1"/>
</dbReference>
<dbReference type="InterPro" id="IPR003877">
    <property type="entry name" value="SPRY_dom"/>
</dbReference>
<evidence type="ECO:0000256" key="4">
    <source>
        <dbReference type="ARBA" id="ARBA00022737"/>
    </source>
</evidence>